<sequence>MPPVPVARQGDKTSHGGTIGPPVGPAAARLLTVLVEGRPVAAVGGVHACVKPPDPLLGPGNLVIPDPPVPPRTVLVAGLPVALIGDRTTCGAKIVPRLGTVRVGGLL</sequence>
<evidence type="ECO:0000313" key="2">
    <source>
        <dbReference type="EMBL" id="MFC6092206.1"/>
    </source>
</evidence>
<protein>
    <submittedName>
        <fullName evidence="2">PAAR domain-containing protein</fullName>
    </submittedName>
</protein>
<dbReference type="Pfam" id="PF05488">
    <property type="entry name" value="PAAR_motif"/>
    <property type="match status" value="1"/>
</dbReference>
<reference evidence="3" key="1">
    <citation type="journal article" date="2019" name="Int. J. Syst. Evol. Microbiol.">
        <title>The Global Catalogue of Microorganisms (GCM) 10K type strain sequencing project: providing services to taxonomists for standard genome sequencing and annotation.</title>
        <authorList>
            <consortium name="The Broad Institute Genomics Platform"/>
            <consortium name="The Broad Institute Genome Sequencing Center for Infectious Disease"/>
            <person name="Wu L."/>
            <person name="Ma J."/>
        </authorList>
    </citation>
    <scope>NUCLEOTIDE SEQUENCE [LARGE SCALE GENOMIC DNA]</scope>
    <source>
        <strain evidence="3">CGMCC 4.7246</strain>
    </source>
</reference>
<gene>
    <name evidence="2" type="ORF">ACFP3R_23295</name>
</gene>
<organism evidence="2 3">
    <name type="scientific">Saccharothrix lopnurensis</name>
    <dbReference type="NCBI Taxonomy" id="1670621"/>
    <lineage>
        <taxon>Bacteria</taxon>
        <taxon>Bacillati</taxon>
        <taxon>Actinomycetota</taxon>
        <taxon>Actinomycetes</taxon>
        <taxon>Pseudonocardiales</taxon>
        <taxon>Pseudonocardiaceae</taxon>
        <taxon>Saccharothrix</taxon>
    </lineage>
</organism>
<dbReference type="RefSeq" id="WP_380638500.1">
    <property type="nucleotide sequence ID" value="NZ_JBHSQO010000026.1"/>
</dbReference>
<proteinExistence type="predicted"/>
<dbReference type="Gene3D" id="2.60.200.60">
    <property type="match status" value="1"/>
</dbReference>
<evidence type="ECO:0000256" key="1">
    <source>
        <dbReference type="SAM" id="MobiDB-lite"/>
    </source>
</evidence>
<dbReference type="InterPro" id="IPR008727">
    <property type="entry name" value="PAAR_motif"/>
</dbReference>
<dbReference type="EMBL" id="JBHSQO010000026">
    <property type="protein sequence ID" value="MFC6092206.1"/>
    <property type="molecule type" value="Genomic_DNA"/>
</dbReference>
<dbReference type="Proteomes" id="UP001596220">
    <property type="component" value="Unassembled WGS sequence"/>
</dbReference>
<comment type="caution">
    <text evidence="2">The sequence shown here is derived from an EMBL/GenBank/DDBJ whole genome shotgun (WGS) entry which is preliminary data.</text>
</comment>
<name>A0ABW1P9Y3_9PSEU</name>
<accession>A0ABW1P9Y3</accession>
<keyword evidence="3" id="KW-1185">Reference proteome</keyword>
<feature type="region of interest" description="Disordered" evidence="1">
    <location>
        <begin position="1"/>
        <end position="22"/>
    </location>
</feature>
<evidence type="ECO:0000313" key="3">
    <source>
        <dbReference type="Proteomes" id="UP001596220"/>
    </source>
</evidence>